<keyword evidence="3" id="KW-1185">Reference proteome</keyword>
<evidence type="ECO:0000259" key="1">
    <source>
        <dbReference type="PROSITE" id="PS51340"/>
    </source>
</evidence>
<dbReference type="InterPro" id="IPR005302">
    <property type="entry name" value="MoCF_Sase_C"/>
</dbReference>
<dbReference type="PANTHER" id="PTHR30212:SF2">
    <property type="entry name" value="PROTEIN YIIM"/>
    <property type="match status" value="1"/>
</dbReference>
<reference evidence="2 3" key="1">
    <citation type="submission" date="2016-10" db="EMBL/GenBank/DDBJ databases">
        <authorList>
            <person name="de Groot N.N."/>
        </authorList>
    </citation>
    <scope>NUCLEOTIDE SEQUENCE [LARGE SCALE GENOMIC DNA]</scope>
    <source>
        <strain evidence="2 3">HLD2</strain>
    </source>
</reference>
<dbReference type="AlphaFoldDB" id="A0A1G5QUR8"/>
<dbReference type="InterPro" id="IPR052353">
    <property type="entry name" value="Benzoxazolinone_Detox_Enz"/>
</dbReference>
<dbReference type="SUPFAM" id="SSF50800">
    <property type="entry name" value="PK beta-barrel domain-like"/>
    <property type="match status" value="1"/>
</dbReference>
<dbReference type="GO" id="GO:0003824">
    <property type="term" value="F:catalytic activity"/>
    <property type="evidence" value="ECO:0007669"/>
    <property type="project" value="InterPro"/>
</dbReference>
<dbReference type="Pfam" id="PF03473">
    <property type="entry name" value="MOSC"/>
    <property type="match status" value="1"/>
</dbReference>
<protein>
    <submittedName>
        <fullName evidence="2">MOSC domain-containing protein YiiM</fullName>
    </submittedName>
</protein>
<dbReference type="InterPro" id="IPR005163">
    <property type="entry name" value="Tri_helical_YiiM-like"/>
</dbReference>
<evidence type="ECO:0000313" key="3">
    <source>
        <dbReference type="Proteomes" id="UP000199648"/>
    </source>
</evidence>
<dbReference type="Pfam" id="PF03475">
    <property type="entry name" value="YiiM_3-alpha"/>
    <property type="match status" value="1"/>
</dbReference>
<dbReference type="GO" id="GO:0030170">
    <property type="term" value="F:pyridoxal phosphate binding"/>
    <property type="evidence" value="ECO:0007669"/>
    <property type="project" value="InterPro"/>
</dbReference>
<dbReference type="GO" id="GO:0030151">
    <property type="term" value="F:molybdenum ion binding"/>
    <property type="evidence" value="ECO:0007669"/>
    <property type="project" value="InterPro"/>
</dbReference>
<proteinExistence type="predicted"/>
<evidence type="ECO:0000313" key="2">
    <source>
        <dbReference type="EMBL" id="SCZ65614.1"/>
    </source>
</evidence>
<dbReference type="InterPro" id="IPR011037">
    <property type="entry name" value="Pyrv_Knase-like_insert_dom_sf"/>
</dbReference>
<dbReference type="PANTHER" id="PTHR30212">
    <property type="entry name" value="PROTEIN YIIM"/>
    <property type="match status" value="1"/>
</dbReference>
<dbReference type="PROSITE" id="PS51340">
    <property type="entry name" value="MOSC"/>
    <property type="match status" value="1"/>
</dbReference>
<dbReference type="STRING" id="415747.SAMN03097708_02851"/>
<gene>
    <name evidence="2" type="ORF">SAMN03097708_02851</name>
</gene>
<organism evidence="2 3">
    <name type="scientific">Thiohalomonas denitrificans</name>
    <dbReference type="NCBI Taxonomy" id="415747"/>
    <lineage>
        <taxon>Bacteria</taxon>
        <taxon>Pseudomonadati</taxon>
        <taxon>Pseudomonadota</taxon>
        <taxon>Gammaproteobacteria</taxon>
        <taxon>Thiohalomonadales</taxon>
        <taxon>Thiohalomonadaceae</taxon>
        <taxon>Thiohalomonas</taxon>
    </lineage>
</organism>
<dbReference type="Gene3D" id="2.40.33.20">
    <property type="entry name" value="PK beta-barrel domain-like"/>
    <property type="match status" value="1"/>
</dbReference>
<dbReference type="Proteomes" id="UP000199648">
    <property type="component" value="Unassembled WGS sequence"/>
</dbReference>
<feature type="domain" description="MOSC" evidence="1">
    <location>
        <begin position="36"/>
        <end position="173"/>
    </location>
</feature>
<dbReference type="EMBL" id="FMWD01000010">
    <property type="protein sequence ID" value="SCZ65614.1"/>
    <property type="molecule type" value="Genomic_DNA"/>
</dbReference>
<name>A0A1G5QUR8_9GAMM</name>
<accession>A0A1G5QUR8</accession>
<sequence>MVSKDLVLPTVRLLGLRRGRAEPFGPGSEPSAIRKQPFAARIRVTRLGLVGDEQADRRHHGGPDKALHHYPAEHYASWRAKLPELTPRMEVGGFGENLSTLGLHEENVCVGDIFRLGSATIQASQARQPCWKLNIRFGLPDMARRVQDSGRTGWYYRVLEEGETGPDDTLECIERPHPDWTLGRVLHTLYHDCLNGEALSALAGLEALAPGWRTLAAKRLSSGVVEEWSRRLNTPD</sequence>
<dbReference type="OrthoDB" id="9786134at2"/>